<dbReference type="GO" id="GO:0016301">
    <property type="term" value="F:kinase activity"/>
    <property type="evidence" value="ECO:0007669"/>
    <property type="project" value="UniProtKB-KW"/>
</dbReference>
<organism evidence="1 2">
    <name type="scientific">Cohnella candidum</name>
    <dbReference type="NCBI Taxonomy" id="2674991"/>
    <lineage>
        <taxon>Bacteria</taxon>
        <taxon>Bacillati</taxon>
        <taxon>Bacillota</taxon>
        <taxon>Bacilli</taxon>
        <taxon>Bacillales</taxon>
        <taxon>Paenibacillaceae</taxon>
        <taxon>Cohnella</taxon>
    </lineage>
</organism>
<dbReference type="Pfam" id="PF04655">
    <property type="entry name" value="APH_6_hur"/>
    <property type="match status" value="1"/>
</dbReference>
<proteinExistence type="predicted"/>
<accession>A0A3G3K0Q7</accession>
<dbReference type="GO" id="GO:0016773">
    <property type="term" value="F:phosphotransferase activity, alcohol group as acceptor"/>
    <property type="evidence" value="ECO:0007669"/>
    <property type="project" value="InterPro"/>
</dbReference>
<keyword evidence="1" id="KW-0808">Transferase</keyword>
<dbReference type="SUPFAM" id="SSF56112">
    <property type="entry name" value="Protein kinase-like (PK-like)"/>
    <property type="match status" value="1"/>
</dbReference>
<reference evidence="1 2" key="1">
    <citation type="submission" date="2018-10" db="EMBL/GenBank/DDBJ databases">
        <title>Genome Sequence of Cohnella sp.</title>
        <authorList>
            <person name="Srinivasan S."/>
            <person name="Kim M.K."/>
        </authorList>
    </citation>
    <scope>NUCLEOTIDE SEQUENCE [LARGE SCALE GENOMIC DNA]</scope>
    <source>
        <strain evidence="1 2">18JY8-7</strain>
    </source>
</reference>
<sequence length="302" mass="33746">MQMPDTLAQTIRSVYGEEGEAWLAAFPSLVQKCESKWSLRLEEPTFPLSFNFVAPVRFEDGREAVLKLCVPSKESRSEIAALRWFDGKGAVRLLEAEPDEGILLMERVRPGLTLHTVRDEESAVKAAAEVMAKLHGTAPAKTDSLLTVEGWFGGYARLRDRFDGGTGPLPEQSVRLAEERYEALRENPTPHYLLHGDLHHGNLLSADREPWLAIDPKGVIGEAEYEPCSFLMNAIDESDPLEQIRRRVALFSESLGLDPRRILQWAYCHAVLSAWWCIEDGVGGADRQIGLAVHMNEALETL</sequence>
<protein>
    <submittedName>
        <fullName evidence="1">Kinase</fullName>
    </submittedName>
</protein>
<dbReference type="GO" id="GO:0019748">
    <property type="term" value="P:secondary metabolic process"/>
    <property type="evidence" value="ECO:0007669"/>
    <property type="project" value="InterPro"/>
</dbReference>
<dbReference type="InterPro" id="IPR011009">
    <property type="entry name" value="Kinase-like_dom_sf"/>
</dbReference>
<evidence type="ECO:0000313" key="1">
    <source>
        <dbReference type="EMBL" id="AYQ74104.1"/>
    </source>
</evidence>
<dbReference type="RefSeq" id="WP_123042186.1">
    <property type="nucleotide sequence ID" value="NZ_CP033433.1"/>
</dbReference>
<dbReference type="Proteomes" id="UP000269097">
    <property type="component" value="Chromosome"/>
</dbReference>
<keyword evidence="2" id="KW-1185">Reference proteome</keyword>
<keyword evidence="1" id="KW-0418">Kinase</keyword>
<dbReference type="InterPro" id="IPR006748">
    <property type="entry name" value="NH2Glyco/OHUrea_AB-resist_kin"/>
</dbReference>
<name>A0A3G3K0Q7_9BACL</name>
<gene>
    <name evidence="1" type="ORF">EAV92_16970</name>
</gene>
<evidence type="ECO:0000313" key="2">
    <source>
        <dbReference type="Proteomes" id="UP000269097"/>
    </source>
</evidence>
<dbReference type="AlphaFoldDB" id="A0A3G3K0Q7"/>
<dbReference type="KEGG" id="coh:EAV92_16970"/>
<dbReference type="Gene3D" id="3.90.1200.10">
    <property type="match status" value="1"/>
</dbReference>
<dbReference type="EMBL" id="CP033433">
    <property type="protein sequence ID" value="AYQ74104.1"/>
    <property type="molecule type" value="Genomic_DNA"/>
</dbReference>